<dbReference type="InterPro" id="IPR050565">
    <property type="entry name" value="LYPA1-2/EST-like"/>
</dbReference>
<sequence length="214" mass="22798">MNSALTSFSHRFISPSDLPAATPTLLLLHGTGGNEHDLIPIGRELMPHAALLSPRGRVLERGMPRFFRRFAEGVFDIDDIKRQAAALNEFLDAAATAYSFDRQRVIAVGYSNGANIAAALLLLHGAVLAGAVLLRPMTPLVPEPLPDLAGVPVLVVAGKYDGLVTTAETERLAGLLQTAGATVTLAMLEQGHQLSQEDIRIAREWLQAGHVAVG</sequence>
<dbReference type="InterPro" id="IPR003140">
    <property type="entry name" value="PLipase/COase/thioEstase"/>
</dbReference>
<organism evidence="4 5">
    <name type="scientific">Chloroflexus islandicus</name>
    <dbReference type="NCBI Taxonomy" id="1707952"/>
    <lineage>
        <taxon>Bacteria</taxon>
        <taxon>Bacillati</taxon>
        <taxon>Chloroflexota</taxon>
        <taxon>Chloroflexia</taxon>
        <taxon>Chloroflexales</taxon>
        <taxon>Chloroflexineae</taxon>
        <taxon>Chloroflexaceae</taxon>
        <taxon>Chloroflexus</taxon>
    </lineage>
</organism>
<keyword evidence="5" id="KW-1185">Reference proteome</keyword>
<dbReference type="AlphaFoldDB" id="A0A178LZS1"/>
<dbReference type="SUPFAM" id="SSF53474">
    <property type="entry name" value="alpha/beta-Hydrolases"/>
    <property type="match status" value="1"/>
</dbReference>
<gene>
    <name evidence="4" type="ORF">A6A03_19495</name>
</gene>
<evidence type="ECO:0000256" key="1">
    <source>
        <dbReference type="ARBA" id="ARBA00006499"/>
    </source>
</evidence>
<dbReference type="EMBL" id="LWQS01000096">
    <property type="protein sequence ID" value="OAN39815.1"/>
    <property type="molecule type" value="Genomic_DNA"/>
</dbReference>
<evidence type="ECO:0000256" key="2">
    <source>
        <dbReference type="ARBA" id="ARBA00022801"/>
    </source>
</evidence>
<dbReference type="Proteomes" id="UP000078287">
    <property type="component" value="Unassembled WGS sequence"/>
</dbReference>
<dbReference type="STRING" id="1707952.A6A03_19495"/>
<dbReference type="PANTHER" id="PTHR10655">
    <property type="entry name" value="LYSOPHOSPHOLIPASE-RELATED"/>
    <property type="match status" value="1"/>
</dbReference>
<dbReference type="RefSeq" id="WP_066791011.1">
    <property type="nucleotide sequence ID" value="NZ_LWQS01000096.1"/>
</dbReference>
<dbReference type="Pfam" id="PF02230">
    <property type="entry name" value="Abhydrolase_2"/>
    <property type="match status" value="1"/>
</dbReference>
<name>A0A178LZS1_9CHLR</name>
<evidence type="ECO:0000313" key="4">
    <source>
        <dbReference type="EMBL" id="OAN39815.1"/>
    </source>
</evidence>
<dbReference type="InterPro" id="IPR029058">
    <property type="entry name" value="AB_hydrolase_fold"/>
</dbReference>
<protein>
    <recommendedName>
        <fullName evidence="3">Phospholipase/carboxylesterase/thioesterase domain-containing protein</fullName>
    </recommendedName>
</protein>
<dbReference type="Gene3D" id="3.40.50.1820">
    <property type="entry name" value="alpha/beta hydrolase"/>
    <property type="match status" value="1"/>
</dbReference>
<proteinExistence type="inferred from homology"/>
<reference evidence="4 5" key="1">
    <citation type="submission" date="2016-04" db="EMBL/GenBank/DDBJ databases">
        <title>Chloroflexus islandicus sp. nov., a thermophilic filamentous anoxygenic phototrophic bacterium from geyser Strokkur (Iceland).</title>
        <authorList>
            <person name="Gaisin V.A."/>
            <person name="Kalashnikov A.M."/>
            <person name="Sukhacheva M.V."/>
            <person name="Grouzdev D.S."/>
            <person name="Ivanov T.M."/>
            <person name="Kuznetsov B."/>
            <person name="Gorlenko V.M."/>
        </authorList>
    </citation>
    <scope>NUCLEOTIDE SEQUENCE [LARGE SCALE GENOMIC DNA]</scope>
    <source>
        <strain evidence="5">isl-2</strain>
    </source>
</reference>
<keyword evidence="2" id="KW-0378">Hydrolase</keyword>
<dbReference type="PANTHER" id="PTHR10655:SF17">
    <property type="entry name" value="LYSOPHOSPHOLIPASE-LIKE PROTEIN 1"/>
    <property type="match status" value="1"/>
</dbReference>
<evidence type="ECO:0000313" key="5">
    <source>
        <dbReference type="Proteomes" id="UP000078287"/>
    </source>
</evidence>
<dbReference type="OrthoDB" id="9796570at2"/>
<comment type="caution">
    <text evidence="4">The sequence shown here is derived from an EMBL/GenBank/DDBJ whole genome shotgun (WGS) entry which is preliminary data.</text>
</comment>
<comment type="similarity">
    <text evidence="1">Belongs to the AB hydrolase superfamily. AB hydrolase 2 family.</text>
</comment>
<feature type="domain" description="Phospholipase/carboxylesterase/thioesterase" evidence="3">
    <location>
        <begin position="20"/>
        <end position="208"/>
    </location>
</feature>
<evidence type="ECO:0000259" key="3">
    <source>
        <dbReference type="Pfam" id="PF02230"/>
    </source>
</evidence>
<accession>A0A178LZS1</accession>
<dbReference type="GO" id="GO:0016787">
    <property type="term" value="F:hydrolase activity"/>
    <property type="evidence" value="ECO:0007669"/>
    <property type="project" value="UniProtKB-KW"/>
</dbReference>